<dbReference type="Gene3D" id="3.40.50.150">
    <property type="entry name" value="Vaccinia Virus protein VP39"/>
    <property type="match status" value="1"/>
</dbReference>
<accession>A0A4R6XMD0</accession>
<comment type="caution">
    <text evidence="2">The sequence shown here is derived from an EMBL/GenBank/DDBJ whole genome shotgun (WGS) entry which is preliminary data.</text>
</comment>
<evidence type="ECO:0000313" key="2">
    <source>
        <dbReference type="EMBL" id="TDR20815.1"/>
    </source>
</evidence>
<evidence type="ECO:0000259" key="1">
    <source>
        <dbReference type="Pfam" id="PF08241"/>
    </source>
</evidence>
<dbReference type="InterPro" id="IPR029063">
    <property type="entry name" value="SAM-dependent_MTases_sf"/>
</dbReference>
<evidence type="ECO:0000313" key="3">
    <source>
        <dbReference type="Proteomes" id="UP000295724"/>
    </source>
</evidence>
<feature type="domain" description="Methyltransferase type 11" evidence="1">
    <location>
        <begin position="42"/>
        <end position="135"/>
    </location>
</feature>
<proteinExistence type="predicted"/>
<dbReference type="Pfam" id="PF08241">
    <property type="entry name" value="Methyltransf_11"/>
    <property type="match status" value="1"/>
</dbReference>
<dbReference type="GO" id="GO:0032259">
    <property type="term" value="P:methylation"/>
    <property type="evidence" value="ECO:0007669"/>
    <property type="project" value="UniProtKB-KW"/>
</dbReference>
<keyword evidence="2" id="KW-0808">Transferase</keyword>
<keyword evidence="3" id="KW-1185">Reference proteome</keyword>
<keyword evidence="2" id="KW-0489">Methyltransferase</keyword>
<name>A0A4R6XMD0_9GAMM</name>
<dbReference type="CDD" id="cd02440">
    <property type="entry name" value="AdoMet_MTases"/>
    <property type="match status" value="1"/>
</dbReference>
<dbReference type="EMBL" id="SNZB01000003">
    <property type="protein sequence ID" value="TDR20815.1"/>
    <property type="molecule type" value="Genomic_DNA"/>
</dbReference>
<dbReference type="GO" id="GO:0008757">
    <property type="term" value="F:S-adenosylmethionine-dependent methyltransferase activity"/>
    <property type="evidence" value="ECO:0007669"/>
    <property type="project" value="InterPro"/>
</dbReference>
<dbReference type="SUPFAM" id="SSF53335">
    <property type="entry name" value="S-adenosyl-L-methionine-dependent methyltransferases"/>
    <property type="match status" value="1"/>
</dbReference>
<protein>
    <submittedName>
        <fullName evidence="2">Methyltransferase family protein</fullName>
    </submittedName>
</protein>
<organism evidence="2 3">
    <name type="scientific">Marinicella litoralis</name>
    <dbReference type="NCBI Taxonomy" id="644220"/>
    <lineage>
        <taxon>Bacteria</taxon>
        <taxon>Pseudomonadati</taxon>
        <taxon>Pseudomonadota</taxon>
        <taxon>Gammaproteobacteria</taxon>
        <taxon>Lysobacterales</taxon>
        <taxon>Marinicellaceae</taxon>
        <taxon>Marinicella</taxon>
    </lineage>
</organism>
<dbReference type="PANTHER" id="PTHR43861">
    <property type="entry name" value="TRANS-ACONITATE 2-METHYLTRANSFERASE-RELATED"/>
    <property type="match status" value="1"/>
</dbReference>
<gene>
    <name evidence="2" type="ORF">C8D91_1793</name>
</gene>
<sequence>MSVSDLPFTGERFIPTCEREIWYEHYHRYTMALNWTKGLDVLDAACGEGYGSHLLASNAKSVTGVDISDSAINHAQKTYTADNLTYIKSNVLNMGFKDGSFDVVVSFETLEHLAEHKELIQEFKRVLKPDGVLIISTPDKKEYSDKTGFDNEFHVKELYREDFANLVEPEFNHCQWFGQKLLFSSTIWDLNNDLKTIQYDCMDKNNQVVNQPLFAPVYFILVASHEKLDAKNVSNFYSFSEQAESVYGHYNAVIRAHIKAEKDCQKLQAQHSQWKNHPIIGRCIKWFGKE</sequence>
<dbReference type="Proteomes" id="UP000295724">
    <property type="component" value="Unassembled WGS sequence"/>
</dbReference>
<dbReference type="RefSeq" id="WP_099018639.1">
    <property type="nucleotide sequence ID" value="NZ_NIHB01000001.1"/>
</dbReference>
<reference evidence="2 3" key="1">
    <citation type="submission" date="2019-03" db="EMBL/GenBank/DDBJ databases">
        <title>Genomic Encyclopedia of Type Strains, Phase IV (KMG-IV): sequencing the most valuable type-strain genomes for metagenomic binning, comparative biology and taxonomic classification.</title>
        <authorList>
            <person name="Goeker M."/>
        </authorList>
    </citation>
    <scope>NUCLEOTIDE SEQUENCE [LARGE SCALE GENOMIC DNA]</scope>
    <source>
        <strain evidence="2 3">DSM 25488</strain>
    </source>
</reference>
<dbReference type="OrthoDB" id="9816424at2"/>
<dbReference type="InterPro" id="IPR013216">
    <property type="entry name" value="Methyltransf_11"/>
</dbReference>
<dbReference type="AlphaFoldDB" id="A0A4R6XMD0"/>